<name>H8KSZ4_SOLCM</name>
<organism evidence="2 3">
    <name type="scientific">Solitalea canadensis (strain ATCC 29591 / DSM 3403 / JCM 21819 / LMG 8368 / NBRC 15130 / NCIMB 12057 / USAM 9D)</name>
    <name type="common">Flexibacter canadensis</name>
    <dbReference type="NCBI Taxonomy" id="929556"/>
    <lineage>
        <taxon>Bacteria</taxon>
        <taxon>Pseudomonadati</taxon>
        <taxon>Bacteroidota</taxon>
        <taxon>Sphingobacteriia</taxon>
        <taxon>Sphingobacteriales</taxon>
        <taxon>Sphingobacteriaceae</taxon>
        <taxon>Solitalea</taxon>
    </lineage>
</organism>
<keyword evidence="3" id="KW-1185">Reference proteome</keyword>
<feature type="transmembrane region" description="Helical" evidence="1">
    <location>
        <begin position="6"/>
        <end position="29"/>
    </location>
</feature>
<evidence type="ECO:0000313" key="3">
    <source>
        <dbReference type="Proteomes" id="UP000007590"/>
    </source>
</evidence>
<dbReference type="STRING" id="929556.Solca_0430"/>
<protein>
    <submittedName>
        <fullName evidence="2">Uncharacterized protein</fullName>
    </submittedName>
</protein>
<gene>
    <name evidence="2" type="ordered locus">Solca_0430</name>
</gene>
<dbReference type="eggNOG" id="ENOG5033373">
    <property type="taxonomic scope" value="Bacteria"/>
</dbReference>
<proteinExistence type="predicted"/>
<keyword evidence="1" id="KW-0472">Membrane</keyword>
<dbReference type="AlphaFoldDB" id="H8KSZ4"/>
<dbReference type="KEGG" id="scn:Solca_0430"/>
<accession>H8KSZ4</accession>
<dbReference type="RefSeq" id="WP_014678793.1">
    <property type="nucleotide sequence ID" value="NC_017770.1"/>
</dbReference>
<feature type="transmembrane region" description="Helical" evidence="1">
    <location>
        <begin position="81"/>
        <end position="105"/>
    </location>
</feature>
<dbReference type="Proteomes" id="UP000007590">
    <property type="component" value="Chromosome"/>
</dbReference>
<feature type="transmembrane region" description="Helical" evidence="1">
    <location>
        <begin position="41"/>
        <end position="61"/>
    </location>
</feature>
<keyword evidence="1" id="KW-0812">Transmembrane</keyword>
<dbReference type="HOGENOM" id="CLU_163323_1_0_10"/>
<evidence type="ECO:0000313" key="2">
    <source>
        <dbReference type="EMBL" id="AFD05565.1"/>
    </source>
</evidence>
<keyword evidence="1" id="KW-1133">Transmembrane helix</keyword>
<dbReference type="EMBL" id="CP003349">
    <property type="protein sequence ID" value="AFD05565.1"/>
    <property type="molecule type" value="Genomic_DNA"/>
</dbReference>
<evidence type="ECO:0000256" key="1">
    <source>
        <dbReference type="SAM" id="Phobius"/>
    </source>
</evidence>
<sequence length="114" mass="12467">MIFFLILIICAILQFFLPWWIIMVAPFIIAIWKGERAGKSFLAGFAAVFITWLCYSLFIHFSTGGILTGKVAEMLTVKSPMVLILVTSIVGGLAAGTAALTGYFCKVALKTDKK</sequence>
<dbReference type="OrthoDB" id="1525231at2"/>
<reference evidence="2" key="1">
    <citation type="submission" date="2012-02" db="EMBL/GenBank/DDBJ databases">
        <title>The complete genome of Solitalea canadensis DSM 3403.</title>
        <authorList>
            <consortium name="US DOE Joint Genome Institute (JGI-PGF)"/>
            <person name="Lucas S."/>
            <person name="Copeland A."/>
            <person name="Lapidus A."/>
            <person name="Glavina del Rio T."/>
            <person name="Dalin E."/>
            <person name="Tice H."/>
            <person name="Bruce D."/>
            <person name="Goodwin L."/>
            <person name="Pitluck S."/>
            <person name="Peters L."/>
            <person name="Ovchinnikova G."/>
            <person name="Lu M."/>
            <person name="Kyrpides N."/>
            <person name="Mavromatis K."/>
            <person name="Ivanova N."/>
            <person name="Brettin T."/>
            <person name="Detter J.C."/>
            <person name="Han C."/>
            <person name="Larimer F."/>
            <person name="Land M."/>
            <person name="Hauser L."/>
            <person name="Markowitz V."/>
            <person name="Cheng J.-F."/>
            <person name="Hugenholtz P."/>
            <person name="Woyke T."/>
            <person name="Wu D."/>
            <person name="Spring S."/>
            <person name="Schroeder M."/>
            <person name="Kopitz M."/>
            <person name="Brambilla E."/>
            <person name="Klenk H.-P."/>
            <person name="Eisen J.A."/>
        </authorList>
    </citation>
    <scope>NUCLEOTIDE SEQUENCE</scope>
    <source>
        <strain evidence="2">DSM 3403</strain>
    </source>
</reference>